<dbReference type="Proteomes" id="UP001236258">
    <property type="component" value="Unassembled WGS sequence"/>
</dbReference>
<feature type="domain" description="Glycosyltransferase Maf N-terminal" evidence="2">
    <location>
        <begin position="275"/>
        <end position="500"/>
    </location>
</feature>
<protein>
    <submittedName>
        <fullName evidence="3">DUF115 domain-containing protein</fullName>
    </submittedName>
</protein>
<evidence type="ECO:0000313" key="3">
    <source>
        <dbReference type="EMBL" id="MDP4528328.1"/>
    </source>
</evidence>
<name>A0ABT9GMY7_9GAMM</name>
<evidence type="ECO:0000313" key="4">
    <source>
        <dbReference type="Proteomes" id="UP001236258"/>
    </source>
</evidence>
<dbReference type="RefSeq" id="WP_305944475.1">
    <property type="nucleotide sequence ID" value="NZ_JAUZVY010000002.1"/>
</dbReference>
<dbReference type="PANTHER" id="PTHR41786:SF1">
    <property type="entry name" value="6-HYDROXYMETHYLPTERIN DIPHOSPHOKINASE MPTE-LIKE DOMAIN-CONTAINING PROTEIN"/>
    <property type="match status" value="1"/>
</dbReference>
<organism evidence="3 4">
    <name type="scientific">Alkalimonas delamerensis</name>
    <dbReference type="NCBI Taxonomy" id="265981"/>
    <lineage>
        <taxon>Bacteria</taxon>
        <taxon>Pseudomonadati</taxon>
        <taxon>Pseudomonadota</taxon>
        <taxon>Gammaproteobacteria</taxon>
        <taxon>Alkalimonas</taxon>
    </lineage>
</organism>
<dbReference type="Pfam" id="PF01973">
    <property type="entry name" value="MptE-like"/>
    <property type="match status" value="1"/>
</dbReference>
<feature type="domain" description="6-hydroxymethylpterin diphosphokinase MptE-like" evidence="1">
    <location>
        <begin position="525"/>
        <end position="696"/>
    </location>
</feature>
<dbReference type="InterPro" id="IPR045376">
    <property type="entry name" value="Maf_N"/>
</dbReference>
<accession>A0ABT9GMY7</accession>
<keyword evidence="4" id="KW-1185">Reference proteome</keyword>
<dbReference type="InterPro" id="IPR002826">
    <property type="entry name" value="MptE-like"/>
</dbReference>
<evidence type="ECO:0000259" key="1">
    <source>
        <dbReference type="Pfam" id="PF01973"/>
    </source>
</evidence>
<comment type="caution">
    <text evidence="3">The sequence shown here is derived from an EMBL/GenBank/DDBJ whole genome shotgun (WGS) entry which is preliminary data.</text>
</comment>
<sequence>MLKYINYQLQDDSELQEQLERNAASQIKKTLSANMAAFRHYIPSVIDIVEQNQVQQYSLFCNKHEALNIVDFATGRVLYGEHPVEEVRQEVASFLQCAPYFEIEGSSTIDGCWQTEPVPASIETLIMFGMGFGYQLTELLQQVRIKYLVVYEPSVDMLFCSLQAHDWLELFELAAALNTQIFLQLGNDGSSLPADLAELSAVTTQSKCYLYRHYFHPVMDKVINFAQQNSGNAAVLTSPQQHFMPYDHLYDFISERNPNVLGNSLPDAATLDNALYQRNMAALAQYYPKVHQAIEQHQAKQWQLVKVDQQVNLYHSERRALFYQDTEAESTALIDYFVHHPFKDDIILGQKVSGKLKHYIHFTHVTQVEPLINRQLSQQTVLPDEVGSLIVFGVGLGRHIEQLVKQRHIKNLYICEPNLDFFAASLWVTDWAGILSEADEAESRIYLNLGGDGSSYFYDLMAQFYQVGAYSIADTYMLSSYFNPSMQQAILDLRAELKVVLALGEYFDHARYGVAHTYNSLKQSHKWLKYDNQSYKKLRATQLPVFVVGNGPSLDDSIETIKQYLGKAIIISCGTALRSLHANGIQPDFHAEVEQNRATYFWINQVKDPSYLKGINLLSVNGIHPDTAALFKDVFLCFKDGESSTFWFQKALEKRGVKIASLSYAYPTVANLVMNYILRLGSEIIYLFGVDLGFIDVRYHHSKSSAYYRKDGSEIYDYQKAHGGGIPAKGNFIPLVFTKREFDVSRKLMEQAIRKAGRKVEIYNCSNGVAIEGAIPLRQENILLDNSLGEKTTLLDELHKDAFCTIDPAWADQIYSQIDRDAFKQTISDWLALFEHDVSDQASALNFVEKQWQLLRESTRNSKDPTFTLFYGSTNYFGGVLTKLVSSISDEHTDVLDTFNKVRQIWCSYIKQASQEFITAPLKFDDVNVQKMFKPKEEKK</sequence>
<reference evidence="3 4" key="1">
    <citation type="submission" date="2023-08" db="EMBL/GenBank/DDBJ databases">
        <authorList>
            <person name="Joshi A."/>
            <person name="Thite S."/>
        </authorList>
    </citation>
    <scope>NUCLEOTIDE SEQUENCE [LARGE SCALE GENOMIC DNA]</scope>
    <source>
        <strain evidence="3 4">1E1</strain>
    </source>
</reference>
<evidence type="ECO:0000259" key="2">
    <source>
        <dbReference type="Pfam" id="PF20157"/>
    </source>
</evidence>
<gene>
    <name evidence="3" type="ORF">Q3O59_04695</name>
</gene>
<dbReference type="Pfam" id="PF20157">
    <property type="entry name" value="Maf_flag10_N"/>
    <property type="match status" value="2"/>
</dbReference>
<dbReference type="EMBL" id="JAUZVY010000002">
    <property type="protein sequence ID" value="MDP4528328.1"/>
    <property type="molecule type" value="Genomic_DNA"/>
</dbReference>
<feature type="domain" description="Glycosyltransferase Maf N-terminal" evidence="2">
    <location>
        <begin position="116"/>
        <end position="225"/>
    </location>
</feature>
<proteinExistence type="predicted"/>
<dbReference type="PANTHER" id="PTHR41786">
    <property type="entry name" value="MOTILITY ACCESSORY FACTOR MAF"/>
    <property type="match status" value="1"/>
</dbReference>